<accession>B2KDL3</accession>
<keyword evidence="2" id="KW-1185">Reference proteome</keyword>
<dbReference type="PANTHER" id="PTHR33221:SF15">
    <property type="entry name" value="HTH-TYPE TRANSCRIPTIONAL REGULATOR YWGB-RELATED"/>
    <property type="match status" value="1"/>
</dbReference>
<dbReference type="GO" id="GO:0005829">
    <property type="term" value="C:cytosol"/>
    <property type="evidence" value="ECO:0007669"/>
    <property type="project" value="TreeGrafter"/>
</dbReference>
<dbReference type="STRING" id="445932.Emin_1056"/>
<dbReference type="EMBL" id="CP001055">
    <property type="protein sequence ID" value="ACC98609.1"/>
    <property type="molecule type" value="Genomic_DNA"/>
</dbReference>
<sequence>MKTNTRFTTAVHILALLALNKKEANTSALLAKSVNTNPVVVRRILSMLKKANIVDSKPGVKGVTLKRGPLTISLLEIYDAVKSPSDTFFPLHKNPSKECFIGANIHSALYDPLKEASQAAEKILSKYSLKDITRPITKKELLRVSRFVFN</sequence>
<dbReference type="GO" id="GO:0003700">
    <property type="term" value="F:DNA-binding transcription factor activity"/>
    <property type="evidence" value="ECO:0007669"/>
    <property type="project" value="TreeGrafter"/>
</dbReference>
<gene>
    <name evidence="1" type="ordered locus">Emin_1056</name>
</gene>
<dbReference type="Pfam" id="PF02082">
    <property type="entry name" value="Rrf2"/>
    <property type="match status" value="1"/>
</dbReference>
<organism evidence="1 2">
    <name type="scientific">Elusimicrobium minutum (strain Pei191)</name>
    <dbReference type="NCBI Taxonomy" id="445932"/>
    <lineage>
        <taxon>Bacteria</taxon>
        <taxon>Pseudomonadati</taxon>
        <taxon>Elusimicrobiota</taxon>
        <taxon>Elusimicrobia</taxon>
        <taxon>Elusimicrobiales</taxon>
        <taxon>Elusimicrobiaceae</taxon>
        <taxon>Elusimicrobium</taxon>
    </lineage>
</organism>
<evidence type="ECO:0000313" key="2">
    <source>
        <dbReference type="Proteomes" id="UP000001029"/>
    </source>
</evidence>
<evidence type="ECO:0000313" key="1">
    <source>
        <dbReference type="EMBL" id="ACC98609.1"/>
    </source>
</evidence>
<dbReference type="Gene3D" id="1.10.10.10">
    <property type="entry name" value="Winged helix-like DNA-binding domain superfamily/Winged helix DNA-binding domain"/>
    <property type="match status" value="1"/>
</dbReference>
<dbReference type="InterPro" id="IPR000944">
    <property type="entry name" value="Tscrpt_reg_Rrf2"/>
</dbReference>
<proteinExistence type="predicted"/>
<name>B2KDL3_ELUMP</name>
<dbReference type="Proteomes" id="UP000001029">
    <property type="component" value="Chromosome"/>
</dbReference>
<dbReference type="RefSeq" id="WP_012415224.1">
    <property type="nucleotide sequence ID" value="NC_010644.1"/>
</dbReference>
<dbReference type="PANTHER" id="PTHR33221">
    <property type="entry name" value="WINGED HELIX-TURN-HELIX TRANSCRIPTIONAL REGULATOR, RRF2 FAMILY"/>
    <property type="match status" value="1"/>
</dbReference>
<dbReference type="SUPFAM" id="SSF46785">
    <property type="entry name" value="Winged helix' DNA-binding domain"/>
    <property type="match status" value="1"/>
</dbReference>
<dbReference type="OrthoDB" id="213028at2"/>
<dbReference type="InterPro" id="IPR036388">
    <property type="entry name" value="WH-like_DNA-bd_sf"/>
</dbReference>
<dbReference type="KEGG" id="emi:Emin_1056"/>
<dbReference type="HOGENOM" id="CLU_107144_4_2_0"/>
<dbReference type="PROSITE" id="PS51197">
    <property type="entry name" value="HTH_RRF2_2"/>
    <property type="match status" value="1"/>
</dbReference>
<protein>
    <submittedName>
        <fullName evidence="1">Rrf2 family protein (Putative transcriptional regulator)</fullName>
    </submittedName>
</protein>
<dbReference type="InterPro" id="IPR036390">
    <property type="entry name" value="WH_DNA-bd_sf"/>
</dbReference>
<dbReference type="AlphaFoldDB" id="B2KDL3"/>
<reference evidence="1 2" key="1">
    <citation type="journal article" date="2009" name="Appl. Environ. Microbiol.">
        <title>Genomic analysis of 'Elusimicrobium minutum,' the first cultivated representative of the phylum 'Elusimicrobia' (formerly termite group 1).</title>
        <authorList>
            <person name="Herlemann D.P.R."/>
            <person name="Geissinger O."/>
            <person name="Ikeda-Ohtsubo W."/>
            <person name="Kunin V."/>
            <person name="Sun H."/>
            <person name="Lapidus A."/>
            <person name="Hugenholtz P."/>
            <person name="Brune A."/>
        </authorList>
    </citation>
    <scope>NUCLEOTIDE SEQUENCE [LARGE SCALE GENOMIC DNA]</scope>
    <source>
        <strain evidence="1 2">Pei191</strain>
    </source>
</reference>